<sequence length="717" mass="78776">MKARLESIQVRLLLLTGVVFASTFGYGAYALHTLSAVKVNGPYYQRISANRELLADVLPPPGYVVEPYLKAHLMARAATPAALENQVARYEQLKLAYFRRLDDWRRDLPDAPLKSELVEVAREPAEAFFAAIDRELVPALRRGDRPAADRVLEITLPPLFAAHRAAIDRVVALAQESARADEAEVARLIDTRRAFQTGFAVLYLAAAAGLAAGIAVSVRRRAARFRALIENSSEAIALYDARATILYNSPSAEQMFGYPTNELDGRNALEFVHPDDAPEVARVLGSVRTAPKQVVRTEVRVRHRAGGYRWVEIVGANHLDDPAVGAIVANIRDTTARRVYEERLRERDAVLQKLSDLVPGVIFQYREYPDGRACVPYASEGLRAVFGVAPAEVSESAEPITRQLHPDDAERVVASIRRSAEALAPWHDEYRVILPDQRTRWCESRSAPERLPDGSVLWHGHTADVTDRKAGEARQGELVRELERRNTEMEQFTYTVSHDLKSPLVTIKGFLGALEHDLGAGDTSRAATDMARIGTAADRMMALLDDLLNLSRVGRVARPPEPVSLADVVREARERVDGPARAAGARVHIDAHLPPVMGDRDRLVEVFQNLLENALKYGGPAPVIEVRARPDPLWAVCAVRDHGIGLDPRHHERIFGLFEKLDPKSPGTGVGLALVRKIVASHGGRAWVESDGPGTGSTFLVALPAPGTETAPKLAPH</sequence>
<keyword evidence="6" id="KW-0812">Transmembrane</keyword>
<dbReference type="EC" id="2.7.13.3" evidence="2"/>
<evidence type="ECO:0000313" key="11">
    <source>
        <dbReference type="Proteomes" id="UP000676565"/>
    </source>
</evidence>
<keyword evidence="3" id="KW-0597">Phosphoprotein</keyword>
<dbReference type="PROSITE" id="PS50113">
    <property type="entry name" value="PAC"/>
    <property type="match status" value="1"/>
</dbReference>
<dbReference type="NCBIfam" id="TIGR00229">
    <property type="entry name" value="sensory_box"/>
    <property type="match status" value="1"/>
</dbReference>
<dbReference type="PANTHER" id="PTHR43304">
    <property type="entry name" value="PHYTOCHROME-LIKE PROTEIN CPH1"/>
    <property type="match status" value="1"/>
</dbReference>
<dbReference type="CDD" id="cd00130">
    <property type="entry name" value="PAS"/>
    <property type="match status" value="2"/>
</dbReference>
<comment type="caution">
    <text evidence="10">The sequence shown here is derived from an EMBL/GenBank/DDBJ whole genome shotgun (WGS) entry which is preliminary data.</text>
</comment>
<dbReference type="RefSeq" id="WP_210653190.1">
    <property type="nucleotide sequence ID" value="NZ_JAGKQQ010000001.1"/>
</dbReference>
<dbReference type="InterPro" id="IPR000014">
    <property type="entry name" value="PAS"/>
</dbReference>
<comment type="catalytic activity">
    <reaction evidence="1">
        <text>ATP + protein L-histidine = ADP + protein N-phospho-L-histidine.</text>
        <dbReference type="EC" id="2.7.13.3"/>
    </reaction>
</comment>
<evidence type="ECO:0000256" key="3">
    <source>
        <dbReference type="ARBA" id="ARBA00022553"/>
    </source>
</evidence>
<dbReference type="InterPro" id="IPR035965">
    <property type="entry name" value="PAS-like_dom_sf"/>
</dbReference>
<dbReference type="Gene3D" id="3.30.450.20">
    <property type="entry name" value="PAS domain"/>
    <property type="match status" value="2"/>
</dbReference>
<dbReference type="InterPro" id="IPR004358">
    <property type="entry name" value="Sig_transdc_His_kin-like_C"/>
</dbReference>
<feature type="domain" description="PAS" evidence="8">
    <location>
        <begin position="221"/>
        <end position="284"/>
    </location>
</feature>
<keyword evidence="11" id="KW-1185">Reference proteome</keyword>
<dbReference type="PANTHER" id="PTHR43304:SF1">
    <property type="entry name" value="PAC DOMAIN-CONTAINING PROTEIN"/>
    <property type="match status" value="1"/>
</dbReference>
<evidence type="ECO:0000256" key="1">
    <source>
        <dbReference type="ARBA" id="ARBA00000085"/>
    </source>
</evidence>
<keyword evidence="6" id="KW-1133">Transmembrane helix</keyword>
<dbReference type="InterPro" id="IPR003661">
    <property type="entry name" value="HisK_dim/P_dom"/>
</dbReference>
<dbReference type="PROSITE" id="PS50112">
    <property type="entry name" value="PAS"/>
    <property type="match status" value="2"/>
</dbReference>
<dbReference type="SUPFAM" id="SSF47384">
    <property type="entry name" value="Homodimeric domain of signal transducing histidine kinase"/>
    <property type="match status" value="1"/>
</dbReference>
<evidence type="ECO:0000256" key="2">
    <source>
        <dbReference type="ARBA" id="ARBA00012438"/>
    </source>
</evidence>
<dbReference type="InterPro" id="IPR003594">
    <property type="entry name" value="HATPase_dom"/>
</dbReference>
<dbReference type="Proteomes" id="UP000676565">
    <property type="component" value="Unassembled WGS sequence"/>
</dbReference>
<dbReference type="SUPFAM" id="SSF55785">
    <property type="entry name" value="PYP-like sensor domain (PAS domain)"/>
    <property type="match status" value="2"/>
</dbReference>
<dbReference type="EMBL" id="JAGKQQ010000001">
    <property type="protein sequence ID" value="MBP3955092.1"/>
    <property type="molecule type" value="Genomic_DNA"/>
</dbReference>
<dbReference type="InterPro" id="IPR001610">
    <property type="entry name" value="PAC"/>
</dbReference>
<evidence type="ECO:0000259" key="7">
    <source>
        <dbReference type="PROSITE" id="PS50109"/>
    </source>
</evidence>
<evidence type="ECO:0000259" key="8">
    <source>
        <dbReference type="PROSITE" id="PS50112"/>
    </source>
</evidence>
<dbReference type="SMART" id="SM00086">
    <property type="entry name" value="PAC"/>
    <property type="match status" value="2"/>
</dbReference>
<name>A0ABS5BNP8_9BACT</name>
<evidence type="ECO:0000256" key="4">
    <source>
        <dbReference type="ARBA" id="ARBA00022679"/>
    </source>
</evidence>
<dbReference type="SMART" id="SM00387">
    <property type="entry name" value="HATPase_c"/>
    <property type="match status" value="1"/>
</dbReference>
<feature type="domain" description="Histidine kinase" evidence="7">
    <location>
        <begin position="495"/>
        <end position="707"/>
    </location>
</feature>
<dbReference type="InterPro" id="IPR005467">
    <property type="entry name" value="His_kinase_dom"/>
</dbReference>
<dbReference type="Gene3D" id="3.30.565.10">
    <property type="entry name" value="Histidine kinase-like ATPase, C-terminal domain"/>
    <property type="match status" value="1"/>
</dbReference>
<organism evidence="10 11">
    <name type="scientific">Gemmata palustris</name>
    <dbReference type="NCBI Taxonomy" id="2822762"/>
    <lineage>
        <taxon>Bacteria</taxon>
        <taxon>Pseudomonadati</taxon>
        <taxon>Planctomycetota</taxon>
        <taxon>Planctomycetia</taxon>
        <taxon>Gemmatales</taxon>
        <taxon>Gemmataceae</taxon>
        <taxon>Gemmata</taxon>
    </lineage>
</organism>
<dbReference type="InterPro" id="IPR036097">
    <property type="entry name" value="HisK_dim/P_sf"/>
</dbReference>
<dbReference type="InterPro" id="IPR000700">
    <property type="entry name" value="PAS-assoc_C"/>
</dbReference>
<feature type="domain" description="PAC" evidence="9">
    <location>
        <begin position="295"/>
        <end position="346"/>
    </location>
</feature>
<dbReference type="SMART" id="SM00388">
    <property type="entry name" value="HisKA"/>
    <property type="match status" value="1"/>
</dbReference>
<dbReference type="Pfam" id="PF00512">
    <property type="entry name" value="HisKA"/>
    <property type="match status" value="1"/>
</dbReference>
<reference evidence="10 11" key="1">
    <citation type="submission" date="2021-04" db="EMBL/GenBank/DDBJ databases">
        <authorList>
            <person name="Ivanova A."/>
        </authorList>
    </citation>
    <scope>NUCLEOTIDE SEQUENCE [LARGE SCALE GENOMIC DNA]</scope>
    <source>
        <strain evidence="10 11">G18</strain>
    </source>
</reference>
<dbReference type="CDD" id="cd00082">
    <property type="entry name" value="HisKA"/>
    <property type="match status" value="1"/>
</dbReference>
<keyword evidence="5" id="KW-0418">Kinase</keyword>
<proteinExistence type="predicted"/>
<dbReference type="InterPro" id="IPR013655">
    <property type="entry name" value="PAS_fold_3"/>
</dbReference>
<evidence type="ECO:0000313" key="10">
    <source>
        <dbReference type="EMBL" id="MBP3955092.1"/>
    </source>
</evidence>
<dbReference type="Gene3D" id="1.10.287.130">
    <property type="match status" value="1"/>
</dbReference>
<dbReference type="Pfam" id="PF08447">
    <property type="entry name" value="PAS_3"/>
    <property type="match status" value="2"/>
</dbReference>
<evidence type="ECO:0000256" key="6">
    <source>
        <dbReference type="SAM" id="Phobius"/>
    </source>
</evidence>
<dbReference type="PROSITE" id="PS50109">
    <property type="entry name" value="HIS_KIN"/>
    <property type="match status" value="1"/>
</dbReference>
<gene>
    <name evidence="10" type="ORF">J8F10_07340</name>
</gene>
<dbReference type="SMART" id="SM00091">
    <property type="entry name" value="PAS"/>
    <property type="match status" value="2"/>
</dbReference>
<keyword evidence="4" id="KW-0808">Transferase</keyword>
<accession>A0ABS5BNP8</accession>
<protein>
    <recommendedName>
        <fullName evidence="2">histidine kinase</fullName>
        <ecNumber evidence="2">2.7.13.3</ecNumber>
    </recommendedName>
</protein>
<dbReference type="SUPFAM" id="SSF55874">
    <property type="entry name" value="ATPase domain of HSP90 chaperone/DNA topoisomerase II/histidine kinase"/>
    <property type="match status" value="1"/>
</dbReference>
<dbReference type="Pfam" id="PF02518">
    <property type="entry name" value="HATPase_c"/>
    <property type="match status" value="1"/>
</dbReference>
<evidence type="ECO:0000256" key="5">
    <source>
        <dbReference type="ARBA" id="ARBA00022777"/>
    </source>
</evidence>
<dbReference type="InterPro" id="IPR052162">
    <property type="entry name" value="Sensor_kinase/Photoreceptor"/>
</dbReference>
<feature type="transmembrane region" description="Helical" evidence="6">
    <location>
        <begin position="198"/>
        <end position="218"/>
    </location>
</feature>
<feature type="transmembrane region" description="Helical" evidence="6">
    <location>
        <begin position="12"/>
        <end position="31"/>
    </location>
</feature>
<feature type="domain" description="PAS" evidence="8">
    <location>
        <begin position="370"/>
        <end position="423"/>
    </location>
</feature>
<dbReference type="InterPro" id="IPR036890">
    <property type="entry name" value="HATPase_C_sf"/>
</dbReference>
<evidence type="ECO:0000259" key="9">
    <source>
        <dbReference type="PROSITE" id="PS50113"/>
    </source>
</evidence>
<keyword evidence="6" id="KW-0472">Membrane</keyword>
<dbReference type="PRINTS" id="PR00344">
    <property type="entry name" value="BCTRLSENSOR"/>
</dbReference>